<evidence type="ECO:0000256" key="3">
    <source>
        <dbReference type="ARBA" id="ARBA00022777"/>
    </source>
</evidence>
<dbReference type="SUPFAM" id="SSF56112">
    <property type="entry name" value="Protein kinase-like (PK-like)"/>
    <property type="match status" value="1"/>
</dbReference>
<dbReference type="InterPro" id="IPR000719">
    <property type="entry name" value="Prot_kinase_dom"/>
</dbReference>
<evidence type="ECO:0000256" key="4">
    <source>
        <dbReference type="ARBA" id="ARBA00022840"/>
    </source>
</evidence>
<accession>A0A9P5X9T7</accession>
<protein>
    <submittedName>
        <fullName evidence="7">Kinase-like protein</fullName>
    </submittedName>
</protein>
<evidence type="ECO:0000256" key="2">
    <source>
        <dbReference type="ARBA" id="ARBA00022741"/>
    </source>
</evidence>
<evidence type="ECO:0000256" key="5">
    <source>
        <dbReference type="SAM" id="MobiDB-lite"/>
    </source>
</evidence>
<dbReference type="PROSITE" id="PS00108">
    <property type="entry name" value="PROTEIN_KINASE_ST"/>
    <property type="match status" value="1"/>
</dbReference>
<dbReference type="AlphaFoldDB" id="A0A9P5X9T7"/>
<feature type="region of interest" description="Disordered" evidence="5">
    <location>
        <begin position="502"/>
        <end position="576"/>
    </location>
</feature>
<feature type="domain" description="Protein kinase" evidence="6">
    <location>
        <begin position="149"/>
        <end position="458"/>
    </location>
</feature>
<evidence type="ECO:0000313" key="8">
    <source>
        <dbReference type="Proteomes" id="UP000807342"/>
    </source>
</evidence>
<dbReference type="Pfam" id="PF00069">
    <property type="entry name" value="Pkinase"/>
    <property type="match status" value="1"/>
</dbReference>
<feature type="compositionally biased region" description="Polar residues" evidence="5">
    <location>
        <begin position="513"/>
        <end position="532"/>
    </location>
</feature>
<sequence length="704" mass="78855">MASRISLPSEVFQRVFLDTVAHLGSRAPLFLTLLDQLLATSDSCHVDRIIRVAKLLKRLPAAFYQLNSVFHPYARVEFNIRQNPVTGFVLKVANTSRIVLLDSSLENASFFHNLTATRLCDILINCAAGDREYDDLHAVTDPAIRDCLAQLAQDILDNSFSSSRTDRKEVLRFLRRCAGVPPSLLLHELEQLDPFCYTFFSDLHHGMLGAVKVVIKKPRIFGDRLDKEEILGEVILYRQFRHPNVLPFLGVTYDEQCRSYGLVTPYMKHGSIIQFLKHHPSVNRLTPLWQIMKGLQFLHSFKPPVAHRDIKGANILVRDTMICCLSDFGLSSIPELSQRSHEQAVGTAAWMAPEILAPPEHGRLDLLKVDIFALGITILEIYTGKPPLANKNLSVIYNARVVRKEKPSLPPACPHPFPSFLSEIVGMMLEYDPSKRPDIRMICQGIEDILSPPSHIVLEGLDQQYTVESQAPSTDELPSRSFILEMIKKERECVGRLEKRIEPSNDAPDPILLQSTTPYQRSDSPFRQTRSSRAVLLRQATQRATTQHPSRVMSPSTDVDFSRGLPTPVTDVPPSPLPMAIVGSDLPGAFNKRLNPLDHVPSSSIHHPRLPRLTIPLGSTEGLVFPTPFQSDHCELGDRPPRPLSTTSKRSRLSFSTDDTDIQENIPPSPVWRGVGSPKRRRCHDSQSSSPITVSGREFGSSVH</sequence>
<dbReference type="InterPro" id="IPR008271">
    <property type="entry name" value="Ser/Thr_kinase_AS"/>
</dbReference>
<evidence type="ECO:0000313" key="7">
    <source>
        <dbReference type="EMBL" id="KAF9445961.1"/>
    </source>
</evidence>
<comment type="caution">
    <text evidence="7">The sequence shown here is derived from an EMBL/GenBank/DDBJ whole genome shotgun (WGS) entry which is preliminary data.</text>
</comment>
<keyword evidence="3 7" id="KW-0418">Kinase</keyword>
<dbReference type="PANTHER" id="PTHR44329">
    <property type="entry name" value="SERINE/THREONINE-PROTEIN KINASE TNNI3K-RELATED"/>
    <property type="match status" value="1"/>
</dbReference>
<dbReference type="InterPro" id="IPR051681">
    <property type="entry name" value="Ser/Thr_Kinases-Pseudokinases"/>
</dbReference>
<dbReference type="InterPro" id="IPR011009">
    <property type="entry name" value="Kinase-like_dom_sf"/>
</dbReference>
<keyword evidence="4" id="KW-0067">ATP-binding</keyword>
<dbReference type="PANTHER" id="PTHR44329:SF288">
    <property type="entry name" value="MITOGEN-ACTIVATED PROTEIN KINASE KINASE KINASE 20"/>
    <property type="match status" value="1"/>
</dbReference>
<evidence type="ECO:0000256" key="1">
    <source>
        <dbReference type="ARBA" id="ARBA00022679"/>
    </source>
</evidence>
<dbReference type="OrthoDB" id="346907at2759"/>
<dbReference type="PROSITE" id="PS50011">
    <property type="entry name" value="PROTEIN_KINASE_DOM"/>
    <property type="match status" value="1"/>
</dbReference>
<dbReference type="GO" id="GO:0004674">
    <property type="term" value="F:protein serine/threonine kinase activity"/>
    <property type="evidence" value="ECO:0007669"/>
    <property type="project" value="TreeGrafter"/>
</dbReference>
<keyword evidence="1" id="KW-0808">Transferase</keyword>
<gene>
    <name evidence="7" type="ORF">P691DRAFT_804972</name>
</gene>
<reference evidence="7" key="1">
    <citation type="submission" date="2020-11" db="EMBL/GenBank/DDBJ databases">
        <authorList>
            <consortium name="DOE Joint Genome Institute"/>
            <person name="Ahrendt S."/>
            <person name="Riley R."/>
            <person name="Andreopoulos W."/>
            <person name="Labutti K."/>
            <person name="Pangilinan J."/>
            <person name="Ruiz-Duenas F.J."/>
            <person name="Barrasa J.M."/>
            <person name="Sanchez-Garcia M."/>
            <person name="Camarero S."/>
            <person name="Miyauchi S."/>
            <person name="Serrano A."/>
            <person name="Linde D."/>
            <person name="Babiker R."/>
            <person name="Drula E."/>
            <person name="Ayuso-Fernandez I."/>
            <person name="Pacheco R."/>
            <person name="Padilla G."/>
            <person name="Ferreira P."/>
            <person name="Barriuso J."/>
            <person name="Kellner H."/>
            <person name="Castanera R."/>
            <person name="Alfaro M."/>
            <person name="Ramirez L."/>
            <person name="Pisabarro A.G."/>
            <person name="Kuo A."/>
            <person name="Tritt A."/>
            <person name="Lipzen A."/>
            <person name="He G."/>
            <person name="Yan M."/>
            <person name="Ng V."/>
            <person name="Cullen D."/>
            <person name="Martin F."/>
            <person name="Rosso M.-N."/>
            <person name="Henrissat B."/>
            <person name="Hibbett D."/>
            <person name="Martinez A.T."/>
            <person name="Grigoriev I.V."/>
        </authorList>
    </citation>
    <scope>NUCLEOTIDE SEQUENCE</scope>
    <source>
        <strain evidence="7">MF-IS2</strain>
    </source>
</reference>
<dbReference type="SMART" id="SM00220">
    <property type="entry name" value="S_TKc"/>
    <property type="match status" value="1"/>
</dbReference>
<name>A0A9P5X9T7_9AGAR</name>
<dbReference type="Gene3D" id="1.10.510.10">
    <property type="entry name" value="Transferase(Phosphotransferase) domain 1"/>
    <property type="match status" value="1"/>
</dbReference>
<feature type="compositionally biased region" description="Polar residues" evidence="5">
    <location>
        <begin position="539"/>
        <end position="559"/>
    </location>
</feature>
<feature type="region of interest" description="Disordered" evidence="5">
    <location>
        <begin position="628"/>
        <end position="704"/>
    </location>
</feature>
<keyword evidence="2" id="KW-0547">Nucleotide-binding</keyword>
<dbReference type="Proteomes" id="UP000807342">
    <property type="component" value="Unassembled WGS sequence"/>
</dbReference>
<evidence type="ECO:0000259" key="6">
    <source>
        <dbReference type="PROSITE" id="PS50011"/>
    </source>
</evidence>
<dbReference type="EMBL" id="MU151271">
    <property type="protein sequence ID" value="KAF9445961.1"/>
    <property type="molecule type" value="Genomic_DNA"/>
</dbReference>
<feature type="compositionally biased region" description="Polar residues" evidence="5">
    <location>
        <begin position="644"/>
        <end position="657"/>
    </location>
</feature>
<dbReference type="GO" id="GO:0005524">
    <property type="term" value="F:ATP binding"/>
    <property type="evidence" value="ECO:0007669"/>
    <property type="project" value="UniProtKB-KW"/>
</dbReference>
<feature type="compositionally biased region" description="Basic and acidic residues" evidence="5">
    <location>
        <begin position="632"/>
        <end position="641"/>
    </location>
</feature>
<organism evidence="7 8">
    <name type="scientific">Macrolepiota fuliginosa MF-IS2</name>
    <dbReference type="NCBI Taxonomy" id="1400762"/>
    <lineage>
        <taxon>Eukaryota</taxon>
        <taxon>Fungi</taxon>
        <taxon>Dikarya</taxon>
        <taxon>Basidiomycota</taxon>
        <taxon>Agaricomycotina</taxon>
        <taxon>Agaricomycetes</taxon>
        <taxon>Agaricomycetidae</taxon>
        <taxon>Agaricales</taxon>
        <taxon>Agaricineae</taxon>
        <taxon>Agaricaceae</taxon>
        <taxon>Macrolepiota</taxon>
    </lineage>
</organism>
<proteinExistence type="predicted"/>
<keyword evidence="8" id="KW-1185">Reference proteome</keyword>